<organism evidence="2 3">
    <name type="scientific">Nocardia cyriacigeorgica</name>
    <dbReference type="NCBI Taxonomy" id="135487"/>
    <lineage>
        <taxon>Bacteria</taxon>
        <taxon>Bacillati</taxon>
        <taxon>Actinomycetota</taxon>
        <taxon>Actinomycetes</taxon>
        <taxon>Mycobacteriales</taxon>
        <taxon>Nocardiaceae</taxon>
        <taxon>Nocardia</taxon>
    </lineage>
</organism>
<name>A0A4U8W2X4_9NOCA</name>
<protein>
    <recommendedName>
        <fullName evidence="4">Lysoplasmalogenase</fullName>
    </recommendedName>
</protein>
<dbReference type="RefSeq" id="WP_232052259.1">
    <property type="nucleotide sequence ID" value="NZ_LR215973.1"/>
</dbReference>
<dbReference type="EMBL" id="LR215973">
    <property type="protein sequence ID" value="VFB00253.1"/>
    <property type="molecule type" value="Genomic_DNA"/>
</dbReference>
<evidence type="ECO:0000256" key="1">
    <source>
        <dbReference type="SAM" id="Phobius"/>
    </source>
</evidence>
<keyword evidence="1" id="KW-0812">Transmembrane</keyword>
<feature type="transmembrane region" description="Helical" evidence="1">
    <location>
        <begin position="50"/>
        <end position="70"/>
    </location>
</feature>
<accession>A0A4U8W2X4</accession>
<sequence>MSGIVEVTLGTMIIVPATRTPGGWLAAAMLAAYLLLWLDRLRGGTGGRAAAAAGVAVNAAYLAWGGYVAMAGG</sequence>
<dbReference type="Proteomes" id="UP000290439">
    <property type="component" value="Chromosome"/>
</dbReference>
<reference evidence="2 3" key="1">
    <citation type="submission" date="2019-02" db="EMBL/GenBank/DDBJ databases">
        <authorList>
            <consortium name="Pathogen Informatics"/>
        </authorList>
    </citation>
    <scope>NUCLEOTIDE SEQUENCE [LARGE SCALE GENOMIC DNA]</scope>
    <source>
        <strain evidence="2 3">3012STDY6756504</strain>
    </source>
</reference>
<proteinExistence type="predicted"/>
<evidence type="ECO:0000313" key="2">
    <source>
        <dbReference type="EMBL" id="VFB00253.1"/>
    </source>
</evidence>
<evidence type="ECO:0008006" key="4">
    <source>
        <dbReference type="Google" id="ProtNLM"/>
    </source>
</evidence>
<feature type="transmembrane region" description="Helical" evidence="1">
    <location>
        <begin position="20"/>
        <end position="38"/>
    </location>
</feature>
<dbReference type="AlphaFoldDB" id="A0A4U8W2X4"/>
<evidence type="ECO:0000313" key="3">
    <source>
        <dbReference type="Proteomes" id="UP000290439"/>
    </source>
</evidence>
<gene>
    <name evidence="2" type="ORF">NCTC10797_04047</name>
</gene>
<keyword evidence="1" id="KW-1133">Transmembrane helix</keyword>
<keyword evidence="1" id="KW-0472">Membrane</keyword>